<feature type="region of interest" description="Disordered" evidence="1">
    <location>
        <begin position="99"/>
        <end position="126"/>
    </location>
</feature>
<evidence type="ECO:0000256" key="1">
    <source>
        <dbReference type="SAM" id="MobiDB-lite"/>
    </source>
</evidence>
<evidence type="ECO:0000313" key="3">
    <source>
        <dbReference type="Proteomes" id="UP001190700"/>
    </source>
</evidence>
<gene>
    <name evidence="2" type="ORF">CYMTET_9014</name>
</gene>
<dbReference type="AlphaFoldDB" id="A0AAE0GTN0"/>
<feature type="compositionally biased region" description="Polar residues" evidence="1">
    <location>
        <begin position="342"/>
        <end position="361"/>
    </location>
</feature>
<name>A0AAE0GTN0_9CHLO</name>
<sequence>DGTCHGGVQSAVEDGTCHGGVGCAMEGGICRLYQTGWVPGHLAQSQMRELLRMRSSPATPESQEAAKISLSPGCDTALKDEDPRGPAVDSAEALLAPLLQSPSSSSSGGSRDLTQSAAERCKVPSEGARVVGEEGAATALNRILQIAFHELYRRLPSSLKGAATSNAKEHYHRQQQEEEMRRAAAVFTEKEAALNLQLMEMSTTASVWQQRALRAEQQLQGTLDRHQDYKEHGEYEARSAAVRQAELEDELTESRKKIVAMQQQMEEVRRSYSEEAEDQIRATRQQIELETCRTVGNMKEALRNEQVNYRNDLSEAHNTIRKQSTELNKYRQQKNAFGQARGDSNTGSKTKLQTRSGVVKQ</sequence>
<keyword evidence="3" id="KW-1185">Reference proteome</keyword>
<accession>A0AAE0GTN0</accession>
<dbReference type="EMBL" id="LGRX02002928">
    <property type="protein sequence ID" value="KAK3283281.1"/>
    <property type="molecule type" value="Genomic_DNA"/>
</dbReference>
<organism evidence="2 3">
    <name type="scientific">Cymbomonas tetramitiformis</name>
    <dbReference type="NCBI Taxonomy" id="36881"/>
    <lineage>
        <taxon>Eukaryota</taxon>
        <taxon>Viridiplantae</taxon>
        <taxon>Chlorophyta</taxon>
        <taxon>Pyramimonadophyceae</taxon>
        <taxon>Pyramimonadales</taxon>
        <taxon>Pyramimonadaceae</taxon>
        <taxon>Cymbomonas</taxon>
    </lineage>
</organism>
<reference evidence="2 3" key="1">
    <citation type="journal article" date="2015" name="Genome Biol. Evol.">
        <title>Comparative Genomics of a Bacterivorous Green Alga Reveals Evolutionary Causalities and Consequences of Phago-Mixotrophic Mode of Nutrition.</title>
        <authorList>
            <person name="Burns J.A."/>
            <person name="Paasch A."/>
            <person name="Narechania A."/>
            <person name="Kim E."/>
        </authorList>
    </citation>
    <scope>NUCLEOTIDE SEQUENCE [LARGE SCALE GENOMIC DNA]</scope>
    <source>
        <strain evidence="2 3">PLY_AMNH</strain>
    </source>
</reference>
<feature type="non-terminal residue" evidence="2">
    <location>
        <position position="1"/>
    </location>
</feature>
<proteinExistence type="predicted"/>
<comment type="caution">
    <text evidence="2">The sequence shown here is derived from an EMBL/GenBank/DDBJ whole genome shotgun (WGS) entry which is preliminary data.</text>
</comment>
<protein>
    <submittedName>
        <fullName evidence="2">Uncharacterized protein</fullName>
    </submittedName>
</protein>
<feature type="compositionally biased region" description="Low complexity" evidence="1">
    <location>
        <begin position="99"/>
        <end position="110"/>
    </location>
</feature>
<feature type="region of interest" description="Disordered" evidence="1">
    <location>
        <begin position="313"/>
        <end position="361"/>
    </location>
</feature>
<evidence type="ECO:0000313" key="2">
    <source>
        <dbReference type="EMBL" id="KAK3283281.1"/>
    </source>
</evidence>
<dbReference type="Proteomes" id="UP001190700">
    <property type="component" value="Unassembled WGS sequence"/>
</dbReference>